<evidence type="ECO:0000313" key="3">
    <source>
        <dbReference type="Proteomes" id="UP000800235"/>
    </source>
</evidence>
<keyword evidence="3" id="KW-1185">Reference proteome</keyword>
<proteinExistence type="predicted"/>
<dbReference type="EMBL" id="MU007018">
    <property type="protein sequence ID" value="KAF2434112.1"/>
    <property type="molecule type" value="Genomic_DNA"/>
</dbReference>
<dbReference type="AlphaFoldDB" id="A0A9P4NYP7"/>
<organism evidence="2 3">
    <name type="scientific">Tothia fuscella</name>
    <dbReference type="NCBI Taxonomy" id="1048955"/>
    <lineage>
        <taxon>Eukaryota</taxon>
        <taxon>Fungi</taxon>
        <taxon>Dikarya</taxon>
        <taxon>Ascomycota</taxon>
        <taxon>Pezizomycotina</taxon>
        <taxon>Dothideomycetes</taxon>
        <taxon>Pleosporomycetidae</taxon>
        <taxon>Venturiales</taxon>
        <taxon>Cylindrosympodiaceae</taxon>
        <taxon>Tothia</taxon>
    </lineage>
</organism>
<evidence type="ECO:0000256" key="1">
    <source>
        <dbReference type="SAM" id="MobiDB-lite"/>
    </source>
</evidence>
<feature type="region of interest" description="Disordered" evidence="1">
    <location>
        <begin position="260"/>
        <end position="280"/>
    </location>
</feature>
<feature type="compositionally biased region" description="Polar residues" evidence="1">
    <location>
        <begin position="260"/>
        <end position="272"/>
    </location>
</feature>
<evidence type="ECO:0000313" key="2">
    <source>
        <dbReference type="EMBL" id="KAF2434112.1"/>
    </source>
</evidence>
<dbReference type="Proteomes" id="UP000800235">
    <property type="component" value="Unassembled WGS sequence"/>
</dbReference>
<gene>
    <name evidence="2" type="ORF">EJ08DRAFT_23958</name>
</gene>
<name>A0A9P4NYP7_9PEZI</name>
<protein>
    <submittedName>
        <fullName evidence="2">Uncharacterized protein</fullName>
    </submittedName>
</protein>
<comment type="caution">
    <text evidence="2">The sequence shown here is derived from an EMBL/GenBank/DDBJ whole genome shotgun (WGS) entry which is preliminary data.</text>
</comment>
<reference evidence="2" key="1">
    <citation type="journal article" date="2020" name="Stud. Mycol.">
        <title>101 Dothideomycetes genomes: a test case for predicting lifestyles and emergence of pathogens.</title>
        <authorList>
            <person name="Haridas S."/>
            <person name="Albert R."/>
            <person name="Binder M."/>
            <person name="Bloem J."/>
            <person name="Labutti K."/>
            <person name="Salamov A."/>
            <person name="Andreopoulos B."/>
            <person name="Baker S."/>
            <person name="Barry K."/>
            <person name="Bills G."/>
            <person name="Bluhm B."/>
            <person name="Cannon C."/>
            <person name="Castanera R."/>
            <person name="Culley D."/>
            <person name="Daum C."/>
            <person name="Ezra D."/>
            <person name="Gonzalez J."/>
            <person name="Henrissat B."/>
            <person name="Kuo A."/>
            <person name="Liang C."/>
            <person name="Lipzen A."/>
            <person name="Lutzoni F."/>
            <person name="Magnuson J."/>
            <person name="Mondo S."/>
            <person name="Nolan M."/>
            <person name="Ohm R."/>
            <person name="Pangilinan J."/>
            <person name="Park H.-J."/>
            <person name="Ramirez L."/>
            <person name="Alfaro M."/>
            <person name="Sun H."/>
            <person name="Tritt A."/>
            <person name="Yoshinaga Y."/>
            <person name="Zwiers L.-H."/>
            <person name="Turgeon B."/>
            <person name="Goodwin S."/>
            <person name="Spatafora J."/>
            <person name="Crous P."/>
            <person name="Grigoriev I."/>
        </authorList>
    </citation>
    <scope>NUCLEOTIDE SEQUENCE</scope>
    <source>
        <strain evidence="2">CBS 130266</strain>
    </source>
</reference>
<accession>A0A9P4NYP7</accession>
<sequence>MSSISASVRRFGLFSSFLQLIIIYGSSTKATFVRNYNVSATTAQRTELLSRNQTITTKSTSLSSIVENPSSWHPSSTEYFNVTATVITGEWDLEVPLSGSTTIFTSMTSGDCQILDSTGTGSSYQSCCNQIQETSSGDWAAMLISFPELFTYVETGLVGMSHRIELSTACPTVTYANYVEDHVTTDIYSMPRRIMSLTPPARTVMSCLGIYPPQTSIVTVNWKYPCVVEGGIVDLYYQLPATTKDMCAMTTHDFSPVVSNKASTSAGHTQQPFRGATLRR</sequence>